<organism evidence="1 2">
    <name type="scientific">Paraburkholderia piptadeniae</name>
    <dbReference type="NCBI Taxonomy" id="1701573"/>
    <lineage>
        <taxon>Bacteria</taxon>
        <taxon>Pseudomonadati</taxon>
        <taxon>Pseudomonadota</taxon>
        <taxon>Betaproteobacteria</taxon>
        <taxon>Burkholderiales</taxon>
        <taxon>Burkholderiaceae</taxon>
        <taxon>Paraburkholderia</taxon>
    </lineage>
</organism>
<dbReference type="Proteomes" id="UP000195569">
    <property type="component" value="Unassembled WGS sequence"/>
</dbReference>
<name>A0A1N7S6B5_9BURK</name>
<protein>
    <submittedName>
        <fullName evidence="1">Uncharacterized protein</fullName>
    </submittedName>
</protein>
<reference evidence="1" key="1">
    <citation type="submission" date="2016-12" db="EMBL/GenBank/DDBJ databases">
        <authorList>
            <person name="Moulin L."/>
        </authorList>
    </citation>
    <scope>NUCLEOTIDE SEQUENCE [LARGE SCALE GENOMIC DNA]</scope>
    <source>
        <strain evidence="1">STM 7183</strain>
    </source>
</reference>
<dbReference type="EMBL" id="CYGY02000033">
    <property type="protein sequence ID" value="SIT42912.1"/>
    <property type="molecule type" value="Genomic_DNA"/>
</dbReference>
<keyword evidence="2" id="KW-1185">Reference proteome</keyword>
<sequence>MQKAGFASRGCAFGRVSAHALPTCRRGSKCRAWASLPATQKPPASSHNHLKRRRAKAHFTPKFNIPRQFSAQSGLLQTPSYAFDFFGLNVYRSRPFARYGYPTLLCA</sequence>
<dbReference type="AlphaFoldDB" id="A0A1N7S6B5"/>
<evidence type="ECO:0000313" key="2">
    <source>
        <dbReference type="Proteomes" id="UP000195569"/>
    </source>
</evidence>
<gene>
    <name evidence="1" type="ORF">BN2476_330032</name>
</gene>
<proteinExistence type="predicted"/>
<comment type="caution">
    <text evidence="1">The sequence shown here is derived from an EMBL/GenBank/DDBJ whole genome shotgun (WGS) entry which is preliminary data.</text>
</comment>
<evidence type="ECO:0000313" key="1">
    <source>
        <dbReference type="EMBL" id="SIT42912.1"/>
    </source>
</evidence>
<accession>A0A1N7S6B5</accession>